<evidence type="ECO:0000313" key="2">
    <source>
        <dbReference type="EMBL" id="KAJ8357573.1"/>
    </source>
</evidence>
<proteinExistence type="predicted"/>
<comment type="caution">
    <text evidence="2">The sequence shown here is derived from an EMBL/GenBank/DDBJ whole genome shotgun (WGS) entry which is preliminary data.</text>
</comment>
<dbReference type="Proteomes" id="UP001152622">
    <property type="component" value="Chromosome 6"/>
</dbReference>
<feature type="compositionally biased region" description="Basic residues" evidence="1">
    <location>
        <begin position="143"/>
        <end position="152"/>
    </location>
</feature>
<dbReference type="AlphaFoldDB" id="A0A9Q1FFZ5"/>
<feature type="compositionally biased region" description="Polar residues" evidence="1">
    <location>
        <begin position="74"/>
        <end position="87"/>
    </location>
</feature>
<evidence type="ECO:0000256" key="1">
    <source>
        <dbReference type="SAM" id="MobiDB-lite"/>
    </source>
</evidence>
<reference evidence="2" key="1">
    <citation type="journal article" date="2023" name="Science">
        <title>Genome structures resolve the early diversification of teleost fishes.</title>
        <authorList>
            <person name="Parey E."/>
            <person name="Louis A."/>
            <person name="Montfort J."/>
            <person name="Bouchez O."/>
            <person name="Roques C."/>
            <person name="Iampietro C."/>
            <person name="Lluch J."/>
            <person name="Castinel A."/>
            <person name="Donnadieu C."/>
            <person name="Desvignes T."/>
            <person name="Floi Bucao C."/>
            <person name="Jouanno E."/>
            <person name="Wen M."/>
            <person name="Mejri S."/>
            <person name="Dirks R."/>
            <person name="Jansen H."/>
            <person name="Henkel C."/>
            <person name="Chen W.J."/>
            <person name="Zahm M."/>
            <person name="Cabau C."/>
            <person name="Klopp C."/>
            <person name="Thompson A.W."/>
            <person name="Robinson-Rechavi M."/>
            <person name="Braasch I."/>
            <person name="Lecointre G."/>
            <person name="Bobe J."/>
            <person name="Postlethwait J.H."/>
            <person name="Berthelot C."/>
            <person name="Roest Crollius H."/>
            <person name="Guiguen Y."/>
        </authorList>
    </citation>
    <scope>NUCLEOTIDE SEQUENCE</scope>
    <source>
        <strain evidence="2">WJC10195</strain>
    </source>
</reference>
<protein>
    <submittedName>
        <fullName evidence="2">Uncharacterized protein</fullName>
    </submittedName>
</protein>
<feature type="compositionally biased region" description="Low complexity" evidence="1">
    <location>
        <begin position="88"/>
        <end position="106"/>
    </location>
</feature>
<accession>A0A9Q1FFZ5</accession>
<organism evidence="2 3">
    <name type="scientific">Synaphobranchus kaupii</name>
    <name type="common">Kaup's arrowtooth eel</name>
    <dbReference type="NCBI Taxonomy" id="118154"/>
    <lineage>
        <taxon>Eukaryota</taxon>
        <taxon>Metazoa</taxon>
        <taxon>Chordata</taxon>
        <taxon>Craniata</taxon>
        <taxon>Vertebrata</taxon>
        <taxon>Euteleostomi</taxon>
        <taxon>Actinopterygii</taxon>
        <taxon>Neopterygii</taxon>
        <taxon>Teleostei</taxon>
        <taxon>Anguilliformes</taxon>
        <taxon>Synaphobranchidae</taxon>
        <taxon>Synaphobranchus</taxon>
    </lineage>
</organism>
<name>A0A9Q1FFZ5_SYNKA</name>
<dbReference type="EMBL" id="JAINUF010000006">
    <property type="protein sequence ID" value="KAJ8357573.1"/>
    <property type="molecule type" value="Genomic_DNA"/>
</dbReference>
<keyword evidence="3" id="KW-1185">Reference proteome</keyword>
<evidence type="ECO:0000313" key="3">
    <source>
        <dbReference type="Proteomes" id="UP001152622"/>
    </source>
</evidence>
<gene>
    <name evidence="2" type="ORF">SKAU_G00203670</name>
</gene>
<sequence>MTAMSYLVTFFFSTRVGGSFHGDGSLLRYGLITRVRVGYSAPVLCGDAGANPKALTGSFRLGGAGHEGEPPKCESSNATENGTASTRSPAGANPASAPISPPSSHARNLFSSRRERRPSGLPARATRAGSFHPGNGDGGVRAHALRSRRGRRGPNSASLPVTPPNIGSHRIRASPT</sequence>
<feature type="region of interest" description="Disordered" evidence="1">
    <location>
        <begin position="60"/>
        <end position="176"/>
    </location>
</feature>